<reference evidence="2 3" key="1">
    <citation type="submission" date="2018-03" db="EMBL/GenBank/DDBJ databases">
        <title>Draft Genome Sequences of the Obligatory Marine Myxobacteria Enhygromyxa salina SWB007.</title>
        <authorList>
            <person name="Poehlein A."/>
            <person name="Moghaddam J.A."/>
            <person name="Harms H."/>
            <person name="Alanjari M."/>
            <person name="Koenig G.M."/>
            <person name="Daniel R."/>
            <person name="Schaeberle T.F."/>
        </authorList>
    </citation>
    <scope>NUCLEOTIDE SEQUENCE [LARGE SCALE GENOMIC DNA]</scope>
    <source>
        <strain evidence="2 3">SWB007</strain>
    </source>
</reference>
<dbReference type="InterPro" id="IPR024983">
    <property type="entry name" value="CHAT_dom"/>
</dbReference>
<proteinExistence type="predicted"/>
<evidence type="ECO:0000313" key="3">
    <source>
        <dbReference type="Proteomes" id="UP000238823"/>
    </source>
</evidence>
<organism evidence="2 3">
    <name type="scientific">Enhygromyxa salina</name>
    <dbReference type="NCBI Taxonomy" id="215803"/>
    <lineage>
        <taxon>Bacteria</taxon>
        <taxon>Pseudomonadati</taxon>
        <taxon>Myxococcota</taxon>
        <taxon>Polyangia</taxon>
        <taxon>Nannocystales</taxon>
        <taxon>Nannocystaceae</taxon>
        <taxon>Enhygromyxa</taxon>
    </lineage>
</organism>
<accession>A0A2S9YWS1</accession>
<dbReference type="Pfam" id="PF12770">
    <property type="entry name" value="CHAT"/>
    <property type="match status" value="1"/>
</dbReference>
<gene>
    <name evidence="2" type="ORF">ENSA7_07260</name>
</gene>
<evidence type="ECO:0000259" key="1">
    <source>
        <dbReference type="Pfam" id="PF12770"/>
    </source>
</evidence>
<dbReference type="Proteomes" id="UP000238823">
    <property type="component" value="Unassembled WGS sequence"/>
</dbReference>
<dbReference type="EMBL" id="PVNL01000016">
    <property type="protein sequence ID" value="PRQ09546.1"/>
    <property type="molecule type" value="Genomic_DNA"/>
</dbReference>
<protein>
    <submittedName>
        <fullName evidence="2">CHAT domain protein</fullName>
    </submittedName>
</protein>
<feature type="domain" description="CHAT" evidence="1">
    <location>
        <begin position="1547"/>
        <end position="1749"/>
    </location>
</feature>
<evidence type="ECO:0000313" key="2">
    <source>
        <dbReference type="EMBL" id="PRQ09546.1"/>
    </source>
</evidence>
<sequence>MASLHTDAEALSQSVRMADTGPDPLELPQRLLDDGSLAEARSAAQTALSELSASADPLLIGALQLVELRAALDMGLASQELARSCRSTFEHVRGDSDLEAQARLCQLRLGLDLRDAAFARDAHAWLDERRGRLGRAQRQQLIVLESQLAPSPVAACDHLRRGAAQLPPGPEQLELRVVLAHLQLRHGLASDPLDELVLAAIAEADHRRVARALEALAWDHHGRLNAATLSRVIDWTSEDAPHVSGFLLAQTGRVDEAVARLTAACERATEFVRASCLNVLLPLLPNGPERRRHSEEFELLLDRYGDAAWRHNLAAVQADLAQAGRDLELMARALAHARRAAPELRGVGNGLIVDILSELIVLGSTQPTAALAELAEELAQPISEVELAMLAKARERAAFAATATGPLCPPRVLRAADQLAELAAPLATVRSELVRARCRWVVERQRGVQSDPGDWPEGNFDRAPQWMIDLTLGSERSVAPEELRIGHELLPHVVEARRDVADHLLVALIPAWEAASGDWVTAVETSISEAIETPIYADTNAWPELSAAVNDACTRSDRAWLHGVAATLARARGEAPPTNETATTSTSASENLRLLFNRARQASEYVRELRSNDCEQETEAARAAWCEALTAAEQVGDVLMIFHARVGIGNAARWGAKPDLEQALVHYRAASALGVERPKALAKLWKVWGDCLYERGDDDDLREAYQLIARSIDARTDRLRAESLLSAEQIAACHPDFDDETRLRRAVQHMTDAVRAGPELADAIVPQLCRRIAELRRYAPKDHGTDDLLNEIERRHAGHRPVIEQARGGVGQSADPEIVDYFKHMMSDPDGRIIVEVQHRMMDVEQSIAQMPAQMLQHLPVEQLRAQLEANSIRNHPERLRAELARLRGETAAQGATGRLVAQVLVLAQLVRLGQGDESEARQATAEARRVLRHANTPTRVLLGSQLAEAWQTHDQSNAQPMSDIDLSREIAAEAVEAGGGLDHAFSDAVVLLARGYRYARTGDRNEHLRRARDIYARLHARALAAGDGDTAAASLNHQVDAELEMAVGDRKTRLREGIEKLERARTLARMPIRIAEIEISIAWHLTQLADVVGGVEQRGLLEQAMARFDAVDRRAAPSTANLDHLRGICEGSLARVLHGPEAEAELLEAKLTDPSLSAYDRAIAQHNLAIRLRRMPQVDSVHLLRALVLFDEAAKVREPVSARHAWETCYEAGLMLVQALKSEQGLTPELLPWEATVAILQARSWLERALTAATQLGPGEELVDAAIMLGRLAFDVRTLRDATEIAKRSWDALRRAAPYLLFRDELRDWEAKFCRSIAVRLAALALEDGIVGVGGEVRAIHGDATALVIRWLLRAQASARRPTLARIQRPETATVAWWSTWQATLDRRDHRALAKQLEEIHGQEPNYLTGEPVLDETWAWLEAEPEAVAIAVLLERDTSIAAVLYFDDRGGQQTRVLVLPSRTPPGGEAELIALLKNAISGDPAALRVHELVVKWARESIATPVIEYLGRAPKTVLWCPGPILRLATPSSVWAGVPVACVHSLALPRHRRLKPRPRSSLIAAAMPTGERMAGMLEDKVKIMLDEAKHTGPARALVSAADVFGNGLRQLRPIRNTPASPEDLLAEAPNHDLVVVLAHGGAGSEEQAALGCVDADGNGALLTGKHLAAHHDAFAGATVVLLACSSGRIGGELHAPDGVAGALLAAGARAVIAPLWSVYLNIAVHAARALLRGFAEGQRAWEVVAQLPARMIEAGPALDEPSDDDKRAGGVVQLQSFVVWLG</sequence>
<comment type="caution">
    <text evidence="2">The sequence shown here is derived from an EMBL/GenBank/DDBJ whole genome shotgun (WGS) entry which is preliminary data.</text>
</comment>
<name>A0A2S9YWS1_9BACT</name>